<dbReference type="Gene3D" id="3.40.50.2300">
    <property type="match status" value="1"/>
</dbReference>
<dbReference type="GO" id="GO:0043565">
    <property type="term" value="F:sequence-specific DNA binding"/>
    <property type="evidence" value="ECO:0007669"/>
    <property type="project" value="InterPro"/>
</dbReference>
<gene>
    <name evidence="11" type="ORF">IDH44_08940</name>
</gene>
<organism evidence="11 12">
    <name type="scientific">Paenibacillus sabuli</name>
    <dbReference type="NCBI Taxonomy" id="2772509"/>
    <lineage>
        <taxon>Bacteria</taxon>
        <taxon>Bacillati</taxon>
        <taxon>Bacillota</taxon>
        <taxon>Bacilli</taxon>
        <taxon>Bacillales</taxon>
        <taxon>Paenibacillaceae</taxon>
        <taxon>Paenibacillus</taxon>
    </lineage>
</organism>
<dbReference type="RefSeq" id="WP_190916813.1">
    <property type="nucleotide sequence ID" value="NZ_JACXIZ010000015.1"/>
</dbReference>
<dbReference type="GO" id="GO:0005737">
    <property type="term" value="C:cytoplasm"/>
    <property type="evidence" value="ECO:0007669"/>
    <property type="project" value="UniProtKB-SubCell"/>
</dbReference>
<dbReference type="Gene3D" id="1.10.10.60">
    <property type="entry name" value="Homeodomain-like"/>
    <property type="match status" value="2"/>
</dbReference>
<dbReference type="InterPro" id="IPR020449">
    <property type="entry name" value="Tscrpt_reg_AraC-type_HTH"/>
</dbReference>
<dbReference type="CDD" id="cd17536">
    <property type="entry name" value="REC_YesN-like"/>
    <property type="match status" value="1"/>
</dbReference>
<evidence type="ECO:0000256" key="4">
    <source>
        <dbReference type="ARBA" id="ARBA00023012"/>
    </source>
</evidence>
<feature type="domain" description="HTH araC/xylS-type" evidence="9">
    <location>
        <begin position="261"/>
        <end position="359"/>
    </location>
</feature>
<dbReference type="InterPro" id="IPR009057">
    <property type="entry name" value="Homeodomain-like_sf"/>
</dbReference>
<keyword evidence="4" id="KW-0902">Two-component regulatory system</keyword>
<dbReference type="PROSITE" id="PS00041">
    <property type="entry name" value="HTH_ARAC_FAMILY_1"/>
    <property type="match status" value="1"/>
</dbReference>
<feature type="domain" description="Response regulatory" evidence="10">
    <location>
        <begin position="3"/>
        <end position="120"/>
    </location>
</feature>
<dbReference type="Pfam" id="PF12833">
    <property type="entry name" value="HTH_18"/>
    <property type="match status" value="1"/>
</dbReference>
<dbReference type="InterPro" id="IPR018060">
    <property type="entry name" value="HTH_AraC"/>
</dbReference>
<dbReference type="Proteomes" id="UP000621560">
    <property type="component" value="Unassembled WGS sequence"/>
</dbReference>
<evidence type="ECO:0000256" key="6">
    <source>
        <dbReference type="ARBA" id="ARBA00023125"/>
    </source>
</evidence>
<comment type="caution">
    <text evidence="11">The sequence shown here is derived from an EMBL/GenBank/DDBJ whole genome shotgun (WGS) entry which is preliminary data.</text>
</comment>
<keyword evidence="5" id="KW-0805">Transcription regulation</keyword>
<dbReference type="PROSITE" id="PS01124">
    <property type="entry name" value="HTH_ARAC_FAMILY_2"/>
    <property type="match status" value="1"/>
</dbReference>
<dbReference type="PANTHER" id="PTHR42713">
    <property type="entry name" value="HISTIDINE KINASE-RELATED"/>
    <property type="match status" value="1"/>
</dbReference>
<evidence type="ECO:0000256" key="2">
    <source>
        <dbReference type="ARBA" id="ARBA00022490"/>
    </source>
</evidence>
<dbReference type="PROSITE" id="PS50110">
    <property type="entry name" value="RESPONSE_REGULATORY"/>
    <property type="match status" value="1"/>
</dbReference>
<name>A0A927BTM8_9BACL</name>
<dbReference type="SUPFAM" id="SSF46689">
    <property type="entry name" value="Homeodomain-like"/>
    <property type="match status" value="2"/>
</dbReference>
<dbReference type="InterPro" id="IPR018062">
    <property type="entry name" value="HTH_AraC-typ_CS"/>
</dbReference>
<protein>
    <submittedName>
        <fullName evidence="11">Response regulator</fullName>
    </submittedName>
</protein>
<dbReference type="SMART" id="SM00448">
    <property type="entry name" value="REC"/>
    <property type="match status" value="1"/>
</dbReference>
<comment type="subcellular location">
    <subcellularLocation>
        <location evidence="1">Cytoplasm</location>
    </subcellularLocation>
</comment>
<evidence type="ECO:0000256" key="3">
    <source>
        <dbReference type="ARBA" id="ARBA00022553"/>
    </source>
</evidence>
<dbReference type="GO" id="GO:0003700">
    <property type="term" value="F:DNA-binding transcription factor activity"/>
    <property type="evidence" value="ECO:0007669"/>
    <property type="project" value="InterPro"/>
</dbReference>
<keyword evidence="6" id="KW-0238">DNA-binding</keyword>
<evidence type="ECO:0000256" key="5">
    <source>
        <dbReference type="ARBA" id="ARBA00023015"/>
    </source>
</evidence>
<evidence type="ECO:0000313" key="12">
    <source>
        <dbReference type="Proteomes" id="UP000621560"/>
    </source>
</evidence>
<keyword evidence="2" id="KW-0963">Cytoplasm</keyword>
<dbReference type="InterPro" id="IPR051552">
    <property type="entry name" value="HptR"/>
</dbReference>
<keyword evidence="3 8" id="KW-0597">Phosphoprotein</keyword>
<dbReference type="PRINTS" id="PR00032">
    <property type="entry name" value="HTHARAC"/>
</dbReference>
<reference evidence="11" key="1">
    <citation type="submission" date="2020-09" db="EMBL/GenBank/DDBJ databases">
        <title>A novel bacterium of genus Paenibacillus, isolated from South China Sea.</title>
        <authorList>
            <person name="Huang H."/>
            <person name="Mo K."/>
            <person name="Hu Y."/>
        </authorList>
    </citation>
    <scope>NUCLEOTIDE SEQUENCE</scope>
    <source>
        <strain evidence="11">IB182496</strain>
    </source>
</reference>
<dbReference type="GO" id="GO:0000160">
    <property type="term" value="P:phosphorelay signal transduction system"/>
    <property type="evidence" value="ECO:0007669"/>
    <property type="project" value="UniProtKB-KW"/>
</dbReference>
<dbReference type="SUPFAM" id="SSF52172">
    <property type="entry name" value="CheY-like"/>
    <property type="match status" value="1"/>
</dbReference>
<dbReference type="EMBL" id="JACXIZ010000015">
    <property type="protein sequence ID" value="MBD2845314.1"/>
    <property type="molecule type" value="Genomic_DNA"/>
</dbReference>
<evidence type="ECO:0000313" key="11">
    <source>
        <dbReference type="EMBL" id="MBD2845314.1"/>
    </source>
</evidence>
<keyword evidence="7" id="KW-0804">Transcription</keyword>
<dbReference type="InterPro" id="IPR011006">
    <property type="entry name" value="CheY-like_superfamily"/>
</dbReference>
<accession>A0A927BTM8</accession>
<evidence type="ECO:0000259" key="9">
    <source>
        <dbReference type="PROSITE" id="PS01124"/>
    </source>
</evidence>
<evidence type="ECO:0000256" key="1">
    <source>
        <dbReference type="ARBA" id="ARBA00004496"/>
    </source>
</evidence>
<dbReference type="SMART" id="SM00342">
    <property type="entry name" value="HTH_ARAC"/>
    <property type="match status" value="1"/>
</dbReference>
<evidence type="ECO:0000259" key="10">
    <source>
        <dbReference type="PROSITE" id="PS50110"/>
    </source>
</evidence>
<evidence type="ECO:0000256" key="8">
    <source>
        <dbReference type="PROSITE-ProRule" id="PRU00169"/>
    </source>
</evidence>
<feature type="modified residue" description="4-aspartylphosphate" evidence="8">
    <location>
        <position position="55"/>
    </location>
</feature>
<dbReference type="PANTHER" id="PTHR42713:SF3">
    <property type="entry name" value="TRANSCRIPTIONAL REGULATORY PROTEIN HPTR"/>
    <property type="match status" value="1"/>
</dbReference>
<proteinExistence type="predicted"/>
<sequence length="369" mass="42946">MHRVFIADDERFIRLSLAKRVGAYGSNTLIAGMEVNGARAISWLEEYMADLCLIDIRMPLVDGLEVVAWINRHRPYTECIIVSSHDEFDYAKKALQLGVADYLLKPIHQDTLREGLDRSLARMRERRSVACTQLMLRHMPHYQHRLKQWVDEMQALNDTNVLALTNPTLTSFRQWIGEDHELLLPLVWNWLRLIGEILEKKGVQVEIGSYEHLDDAAPTLKRDEAGEHVFALAVRYFNRELERMLQQCANAWNSSTLQIIELAMDYIRGNYHRTLRLQEIADHVAMNKNYLCEVFKNATGMTVWNYIKDIRMKAAEELVLTTSLKVYEIAHRVGYKNSIHFSKTFKSSFALNPLEYRDKVKIANKRLNP</sequence>
<dbReference type="AlphaFoldDB" id="A0A927BTM8"/>
<dbReference type="Pfam" id="PF00072">
    <property type="entry name" value="Response_reg"/>
    <property type="match status" value="1"/>
</dbReference>
<keyword evidence="12" id="KW-1185">Reference proteome</keyword>
<evidence type="ECO:0000256" key="7">
    <source>
        <dbReference type="ARBA" id="ARBA00023163"/>
    </source>
</evidence>
<dbReference type="InterPro" id="IPR001789">
    <property type="entry name" value="Sig_transdc_resp-reg_receiver"/>
</dbReference>